<evidence type="ECO:0000256" key="1">
    <source>
        <dbReference type="SAM" id="Phobius"/>
    </source>
</evidence>
<keyword evidence="1" id="KW-0812">Transmembrane</keyword>
<accession>X0U289</accession>
<gene>
    <name evidence="2" type="ORF">S01H1_43211</name>
</gene>
<evidence type="ECO:0000313" key="2">
    <source>
        <dbReference type="EMBL" id="GAF99659.1"/>
    </source>
</evidence>
<keyword evidence="1" id="KW-0472">Membrane</keyword>
<feature type="non-terminal residue" evidence="2">
    <location>
        <position position="60"/>
    </location>
</feature>
<protein>
    <recommendedName>
        <fullName evidence="3">DedA family protein</fullName>
    </recommendedName>
</protein>
<dbReference type="EMBL" id="BARS01027517">
    <property type="protein sequence ID" value="GAF99659.1"/>
    <property type="molecule type" value="Genomic_DNA"/>
</dbReference>
<organism evidence="2">
    <name type="scientific">marine sediment metagenome</name>
    <dbReference type="NCBI Taxonomy" id="412755"/>
    <lineage>
        <taxon>unclassified sequences</taxon>
        <taxon>metagenomes</taxon>
        <taxon>ecological metagenomes</taxon>
    </lineage>
</organism>
<feature type="transmembrane region" description="Helical" evidence="1">
    <location>
        <begin position="16"/>
        <end position="37"/>
    </location>
</feature>
<proteinExistence type="predicted"/>
<name>X0U289_9ZZZZ</name>
<evidence type="ECO:0008006" key="3">
    <source>
        <dbReference type="Google" id="ProtNLM"/>
    </source>
</evidence>
<dbReference type="AlphaFoldDB" id="X0U289"/>
<sequence length="60" mass="6301">MTIHSVVRYVSEHSDLAYGTLFLAAFLEAVPVLGTFIPGSTIILSLSALIATGDLNPVVV</sequence>
<keyword evidence="1" id="KW-1133">Transmembrane helix</keyword>
<comment type="caution">
    <text evidence="2">The sequence shown here is derived from an EMBL/GenBank/DDBJ whole genome shotgun (WGS) entry which is preliminary data.</text>
</comment>
<reference evidence="2" key="1">
    <citation type="journal article" date="2014" name="Front. Microbiol.">
        <title>High frequency of phylogenetically diverse reductive dehalogenase-homologous genes in deep subseafloor sedimentary metagenomes.</title>
        <authorList>
            <person name="Kawai M."/>
            <person name="Futagami T."/>
            <person name="Toyoda A."/>
            <person name="Takaki Y."/>
            <person name="Nishi S."/>
            <person name="Hori S."/>
            <person name="Arai W."/>
            <person name="Tsubouchi T."/>
            <person name="Morono Y."/>
            <person name="Uchiyama I."/>
            <person name="Ito T."/>
            <person name="Fujiyama A."/>
            <person name="Inagaki F."/>
            <person name="Takami H."/>
        </authorList>
    </citation>
    <scope>NUCLEOTIDE SEQUENCE</scope>
    <source>
        <strain evidence="2">Expedition CK06-06</strain>
    </source>
</reference>